<organism evidence="5 6">
    <name type="scientific">Streptococcus henryi</name>
    <dbReference type="NCBI Taxonomy" id="439219"/>
    <lineage>
        <taxon>Bacteria</taxon>
        <taxon>Bacillati</taxon>
        <taxon>Bacillota</taxon>
        <taxon>Bacilli</taxon>
        <taxon>Lactobacillales</taxon>
        <taxon>Streptococcaceae</taxon>
        <taxon>Streptococcus</taxon>
    </lineage>
</organism>
<evidence type="ECO:0000313" key="6">
    <source>
        <dbReference type="Proteomes" id="UP000182508"/>
    </source>
</evidence>
<evidence type="ECO:0000259" key="4">
    <source>
        <dbReference type="Pfam" id="PF04536"/>
    </source>
</evidence>
<dbReference type="InterPro" id="IPR007621">
    <property type="entry name" value="TPM_dom"/>
</dbReference>
<keyword evidence="2" id="KW-0472">Membrane</keyword>
<dbReference type="RefSeq" id="WP_018165459.1">
    <property type="nucleotide sequence ID" value="NZ_FMXP01000028.1"/>
</dbReference>
<accession>A0A1G6CY71</accession>
<dbReference type="eggNOG" id="COG1512">
    <property type="taxonomic scope" value="Bacteria"/>
</dbReference>
<protein>
    <recommendedName>
        <fullName evidence="4">TPM domain-containing protein</fullName>
    </recommendedName>
</protein>
<keyword evidence="3" id="KW-0732">Signal</keyword>
<sequence>MMKKIISLVFTIFLSFFLISPAFADEEVNYIRDDVGFITTEEDQKLEEQAAAIAKEFDFQPYFLVTEFVEEELEYYADRIYQTNAGDVDGVILVLDNLDKVWHITYGGKGKERLSDDSEALLWGAFNSEDTWYGAISNYLTAIRSQFQPQLRLVDEADLLSSDEEKTLLAKLDEISERQKCDVAVLTVDGLGGKTPEAFTDDYFDYNGYGQGDNHDGLLLMVSMEERDWHITTTGYAIEAFTDKGIEYLSKKFLSDLSKGNYAEAFTIFADQSDAFITQARTGEPFDVGNLPKEPLSWIWLPISAGLGVVVAFISVSAMSSKLKTVRHESAASHYIKKDSLELTRTRDSFLYRNVNRRLKPKPSSSSGGGSSSHSSSSGRSHGGGGGKF</sequence>
<dbReference type="Pfam" id="PF04536">
    <property type="entry name" value="TPM_phosphatase"/>
    <property type="match status" value="2"/>
</dbReference>
<dbReference type="AlphaFoldDB" id="A0A1G6CY71"/>
<dbReference type="PANTHER" id="PTHR30373">
    <property type="entry name" value="UPF0603 PROTEIN YGCG"/>
    <property type="match status" value="1"/>
</dbReference>
<feature type="chain" id="PRO_5010197738" description="TPM domain-containing protein" evidence="3">
    <location>
        <begin position="25"/>
        <end position="389"/>
    </location>
</feature>
<reference evidence="5 6" key="1">
    <citation type="submission" date="2016-10" db="EMBL/GenBank/DDBJ databases">
        <authorList>
            <person name="de Groot N.N."/>
        </authorList>
    </citation>
    <scope>NUCLEOTIDE SEQUENCE [LARGE SCALE GENOMIC DNA]</scope>
    <source>
        <strain evidence="5 6">A-4</strain>
    </source>
</reference>
<evidence type="ECO:0000256" key="2">
    <source>
        <dbReference type="SAM" id="Phobius"/>
    </source>
</evidence>
<dbReference type="Proteomes" id="UP000182508">
    <property type="component" value="Unassembled WGS sequence"/>
</dbReference>
<dbReference type="EMBL" id="FMXP01000028">
    <property type="protein sequence ID" value="SDB37625.1"/>
    <property type="molecule type" value="Genomic_DNA"/>
</dbReference>
<gene>
    <name evidence="5" type="ORF">SAMN02910293_01853</name>
</gene>
<feature type="domain" description="TPM" evidence="4">
    <location>
        <begin position="32"/>
        <end position="143"/>
    </location>
</feature>
<evidence type="ECO:0000256" key="3">
    <source>
        <dbReference type="SAM" id="SignalP"/>
    </source>
</evidence>
<feature type="transmembrane region" description="Helical" evidence="2">
    <location>
        <begin position="298"/>
        <end position="319"/>
    </location>
</feature>
<feature type="domain" description="TPM" evidence="4">
    <location>
        <begin position="154"/>
        <end position="273"/>
    </location>
</feature>
<feature type="region of interest" description="Disordered" evidence="1">
    <location>
        <begin position="356"/>
        <end position="389"/>
    </location>
</feature>
<proteinExistence type="predicted"/>
<keyword evidence="6" id="KW-1185">Reference proteome</keyword>
<dbReference type="STRING" id="439219.SAMN02910293_01853"/>
<feature type="signal peptide" evidence="3">
    <location>
        <begin position="1"/>
        <end position="24"/>
    </location>
</feature>
<dbReference type="Gene3D" id="3.10.310.50">
    <property type="match status" value="2"/>
</dbReference>
<dbReference type="PANTHER" id="PTHR30373:SF2">
    <property type="entry name" value="UPF0603 PROTEIN YGCG"/>
    <property type="match status" value="1"/>
</dbReference>
<name>A0A1G6CY71_9STRE</name>
<evidence type="ECO:0000256" key="1">
    <source>
        <dbReference type="SAM" id="MobiDB-lite"/>
    </source>
</evidence>
<keyword evidence="2" id="KW-1133">Transmembrane helix</keyword>
<evidence type="ECO:0000313" key="5">
    <source>
        <dbReference type="EMBL" id="SDB37625.1"/>
    </source>
</evidence>
<keyword evidence="2" id="KW-0812">Transmembrane</keyword>